<dbReference type="EMBL" id="BGZK01000080">
    <property type="protein sequence ID" value="GBP16542.1"/>
    <property type="molecule type" value="Genomic_DNA"/>
</dbReference>
<dbReference type="AlphaFoldDB" id="A0A4C1TRC3"/>
<evidence type="ECO:0000256" key="1">
    <source>
        <dbReference type="SAM" id="MobiDB-lite"/>
    </source>
</evidence>
<feature type="region of interest" description="Disordered" evidence="1">
    <location>
        <begin position="158"/>
        <end position="181"/>
    </location>
</feature>
<proteinExistence type="predicted"/>
<feature type="compositionally biased region" description="Basic and acidic residues" evidence="1">
    <location>
        <begin position="165"/>
        <end position="181"/>
    </location>
</feature>
<name>A0A4C1TRC3_EUMVA</name>
<sequence>MHPRLELGIFCTENIRDSRCSTATVKPAAKYQYIYLYRERNTSITERVVKIYHIYAAGSAATASVDAGRPHTYARKISGGSDPNRRTRSIADAPAGAGGSSPSTRPPRREGACLPCKRSSWLEVRAFVTEQDPPDDRNLPNGEGSSVNVNIGIQHALEGSSESNLEGKKSNTKENHGIIVS</sequence>
<gene>
    <name evidence="2" type="ORF">EVAR_19343_1</name>
</gene>
<evidence type="ECO:0000313" key="3">
    <source>
        <dbReference type="Proteomes" id="UP000299102"/>
    </source>
</evidence>
<reference evidence="2 3" key="1">
    <citation type="journal article" date="2019" name="Commun. Biol.">
        <title>The bagworm genome reveals a unique fibroin gene that provides high tensile strength.</title>
        <authorList>
            <person name="Kono N."/>
            <person name="Nakamura H."/>
            <person name="Ohtoshi R."/>
            <person name="Tomita M."/>
            <person name="Numata K."/>
            <person name="Arakawa K."/>
        </authorList>
    </citation>
    <scope>NUCLEOTIDE SEQUENCE [LARGE SCALE GENOMIC DNA]</scope>
</reference>
<feature type="region of interest" description="Disordered" evidence="1">
    <location>
        <begin position="74"/>
        <end position="113"/>
    </location>
</feature>
<dbReference type="Proteomes" id="UP000299102">
    <property type="component" value="Unassembled WGS sequence"/>
</dbReference>
<comment type="caution">
    <text evidence="2">The sequence shown here is derived from an EMBL/GenBank/DDBJ whole genome shotgun (WGS) entry which is preliminary data.</text>
</comment>
<dbReference type="OrthoDB" id="8191541at2759"/>
<evidence type="ECO:0000313" key="2">
    <source>
        <dbReference type="EMBL" id="GBP16542.1"/>
    </source>
</evidence>
<keyword evidence="3" id="KW-1185">Reference proteome</keyword>
<accession>A0A4C1TRC3</accession>
<protein>
    <submittedName>
        <fullName evidence="2">Uncharacterized protein</fullName>
    </submittedName>
</protein>
<organism evidence="2 3">
    <name type="scientific">Eumeta variegata</name>
    <name type="common">Bagworm moth</name>
    <name type="synonym">Eumeta japonica</name>
    <dbReference type="NCBI Taxonomy" id="151549"/>
    <lineage>
        <taxon>Eukaryota</taxon>
        <taxon>Metazoa</taxon>
        <taxon>Ecdysozoa</taxon>
        <taxon>Arthropoda</taxon>
        <taxon>Hexapoda</taxon>
        <taxon>Insecta</taxon>
        <taxon>Pterygota</taxon>
        <taxon>Neoptera</taxon>
        <taxon>Endopterygota</taxon>
        <taxon>Lepidoptera</taxon>
        <taxon>Glossata</taxon>
        <taxon>Ditrysia</taxon>
        <taxon>Tineoidea</taxon>
        <taxon>Psychidae</taxon>
        <taxon>Oiketicinae</taxon>
        <taxon>Eumeta</taxon>
    </lineage>
</organism>